<evidence type="ECO:0000313" key="1">
    <source>
        <dbReference type="EMBL" id="MBB6049628.1"/>
    </source>
</evidence>
<accession>A0A7W9SP82</accession>
<gene>
    <name evidence="1" type="ORF">HNQ39_001390</name>
</gene>
<dbReference type="Proteomes" id="UP000520814">
    <property type="component" value="Unassembled WGS sequence"/>
</dbReference>
<organism evidence="1 2">
    <name type="scientific">Armatimonas rosea</name>
    <dbReference type="NCBI Taxonomy" id="685828"/>
    <lineage>
        <taxon>Bacteria</taxon>
        <taxon>Bacillati</taxon>
        <taxon>Armatimonadota</taxon>
        <taxon>Armatimonadia</taxon>
        <taxon>Armatimonadales</taxon>
        <taxon>Armatimonadaceae</taxon>
        <taxon>Armatimonas</taxon>
    </lineage>
</organism>
<evidence type="ECO:0000313" key="2">
    <source>
        <dbReference type="Proteomes" id="UP000520814"/>
    </source>
</evidence>
<dbReference type="RefSeq" id="WP_184193226.1">
    <property type="nucleotide sequence ID" value="NZ_JACHGW010000001.1"/>
</dbReference>
<name>A0A7W9SP82_ARMRO</name>
<dbReference type="AlphaFoldDB" id="A0A7W9SP82"/>
<dbReference type="EMBL" id="JACHGW010000001">
    <property type="protein sequence ID" value="MBB6049628.1"/>
    <property type="molecule type" value="Genomic_DNA"/>
</dbReference>
<protein>
    <submittedName>
        <fullName evidence="1">Uncharacterized protein</fullName>
    </submittedName>
</protein>
<proteinExistence type="predicted"/>
<reference evidence="1 2" key="1">
    <citation type="submission" date="2020-08" db="EMBL/GenBank/DDBJ databases">
        <title>Genomic Encyclopedia of Type Strains, Phase IV (KMG-IV): sequencing the most valuable type-strain genomes for metagenomic binning, comparative biology and taxonomic classification.</title>
        <authorList>
            <person name="Goeker M."/>
        </authorList>
    </citation>
    <scope>NUCLEOTIDE SEQUENCE [LARGE SCALE GENOMIC DNA]</scope>
    <source>
        <strain evidence="1 2">DSM 23562</strain>
    </source>
</reference>
<comment type="caution">
    <text evidence="1">The sequence shown here is derived from an EMBL/GenBank/DDBJ whole genome shotgun (WGS) entry which is preliminary data.</text>
</comment>
<sequence length="209" mass="23920">MPRRKRPSPIYLAWEKIVFGEDKYSPKSQQAWAALWQQHAEGDVLAETAIADVERLASLGYDLAAKQGDWQVAKERIERYFQHPNWQNDEPIGQLNAQTYLSRALWECHEENSALQLWVRLIRQPGKDQKLACLLVLQQLLGICQSHPSTTPTRTLFSAVVREVFEKLTETKLPPVEIPKEGIWAGFTYGELAALLDRARTARTNTESH</sequence>
<keyword evidence="2" id="KW-1185">Reference proteome</keyword>